<dbReference type="AlphaFoldDB" id="A0A7K4MLZ6"/>
<dbReference type="Proteomes" id="UP000568446">
    <property type="component" value="Unassembled WGS sequence"/>
</dbReference>
<proteinExistence type="predicted"/>
<gene>
    <name evidence="1" type="ORF">HX850_04820</name>
</gene>
<evidence type="ECO:0000313" key="2">
    <source>
        <dbReference type="Proteomes" id="UP000568446"/>
    </source>
</evidence>
<comment type="caution">
    <text evidence="1">The sequence shown here is derived from an EMBL/GenBank/DDBJ whole genome shotgun (WGS) entry which is preliminary data.</text>
</comment>
<organism evidence="1 2">
    <name type="scientific">Marine Group I thaumarchaeote</name>
    <dbReference type="NCBI Taxonomy" id="2511932"/>
    <lineage>
        <taxon>Archaea</taxon>
        <taxon>Nitrososphaerota</taxon>
        <taxon>Marine Group I</taxon>
    </lineage>
</organism>
<dbReference type="EMBL" id="JACATK010000043">
    <property type="protein sequence ID" value="NWJ30219.1"/>
    <property type="molecule type" value="Genomic_DNA"/>
</dbReference>
<protein>
    <submittedName>
        <fullName evidence="1">Uncharacterized protein</fullName>
    </submittedName>
</protein>
<evidence type="ECO:0000313" key="1">
    <source>
        <dbReference type="EMBL" id="NWJ30219.1"/>
    </source>
</evidence>
<sequence length="67" mass="7767">MSLCYGVVFKKKEMKPIVGVCKECEKEITSFPCTAYGEVESAKEINFNWYHSECFFKYIERVLIGGK</sequence>
<accession>A0A7K4MLZ6</accession>
<reference evidence="1 2" key="1">
    <citation type="journal article" date="2019" name="Environ. Microbiol.">
        <title>Genomics insights into ecotype formation of ammonia-oxidizing archaea in the deep ocean.</title>
        <authorList>
            <person name="Wang Y."/>
            <person name="Huang J.M."/>
            <person name="Cui G.J."/>
            <person name="Nunoura T."/>
            <person name="Takaki Y."/>
            <person name="Li W.L."/>
            <person name="Li J."/>
            <person name="Gao Z.M."/>
            <person name="Takai K."/>
            <person name="Zhang A.Q."/>
            <person name="Stepanauskas R."/>
        </authorList>
    </citation>
    <scope>NUCLEOTIDE SEQUENCE [LARGE SCALE GENOMIC DNA]</scope>
    <source>
        <strain evidence="1 2">C4</strain>
    </source>
</reference>
<name>A0A7K4MLZ6_9ARCH</name>